<evidence type="ECO:0000256" key="4">
    <source>
        <dbReference type="ARBA" id="ARBA00022801"/>
    </source>
</evidence>
<feature type="transmembrane region" description="Helical" evidence="7">
    <location>
        <begin position="85"/>
        <end position="104"/>
    </location>
</feature>
<keyword evidence="6 7" id="KW-0472">Membrane</keyword>
<comment type="similarity">
    <text evidence="2">Belongs to the peptidase S54 family.</text>
</comment>
<dbReference type="Gene3D" id="1.20.1540.10">
    <property type="entry name" value="Rhomboid-like"/>
    <property type="match status" value="1"/>
</dbReference>
<evidence type="ECO:0000256" key="5">
    <source>
        <dbReference type="ARBA" id="ARBA00022989"/>
    </source>
</evidence>
<dbReference type="GO" id="GO:0016020">
    <property type="term" value="C:membrane"/>
    <property type="evidence" value="ECO:0007669"/>
    <property type="project" value="UniProtKB-SubCell"/>
</dbReference>
<sequence>MELPGAPATYALIIANLIASVYALSFDRKFADDFVFNVGALIRKKQHYRIFTSSFLHGDYFHLLFNMMTLYFFGPVVEQILGTDGFLIVYFGAIMTSGIVSFYANRKNLLYSSLGASDGVSGVILSFCMFFPFAPIYFMFVPVGIPAIIYGVLFMAISAGMMGGGGRIAHEGHLGGALAGVVLTILLRPEILGQMFGQG</sequence>
<evidence type="ECO:0000256" key="1">
    <source>
        <dbReference type="ARBA" id="ARBA00004141"/>
    </source>
</evidence>
<keyword evidence="9" id="KW-0645">Protease</keyword>
<dbReference type="AlphaFoldDB" id="A0AAF0CF07"/>
<organism evidence="9 10">
    <name type="scientific">Hyphococcus flavus</name>
    <dbReference type="NCBI Taxonomy" id="1866326"/>
    <lineage>
        <taxon>Bacteria</taxon>
        <taxon>Pseudomonadati</taxon>
        <taxon>Pseudomonadota</taxon>
        <taxon>Alphaproteobacteria</taxon>
        <taxon>Parvularculales</taxon>
        <taxon>Parvularculaceae</taxon>
        <taxon>Hyphococcus</taxon>
    </lineage>
</organism>
<keyword evidence="10" id="KW-1185">Reference proteome</keyword>
<evidence type="ECO:0000256" key="3">
    <source>
        <dbReference type="ARBA" id="ARBA00022692"/>
    </source>
</evidence>
<dbReference type="EMBL" id="CP118166">
    <property type="protein sequence ID" value="WDI30884.1"/>
    <property type="molecule type" value="Genomic_DNA"/>
</dbReference>
<feature type="domain" description="Peptidase S54 rhomboid" evidence="8">
    <location>
        <begin position="45"/>
        <end position="188"/>
    </location>
</feature>
<dbReference type="Pfam" id="PF01694">
    <property type="entry name" value="Rhomboid"/>
    <property type="match status" value="1"/>
</dbReference>
<dbReference type="PANTHER" id="PTHR43731:SF14">
    <property type="entry name" value="PRESENILIN-ASSOCIATED RHOMBOID-LIKE PROTEIN, MITOCHONDRIAL"/>
    <property type="match status" value="1"/>
</dbReference>
<name>A0AAF0CF07_9PROT</name>
<dbReference type="RefSeq" id="WP_274492706.1">
    <property type="nucleotide sequence ID" value="NZ_CP118166.1"/>
</dbReference>
<evidence type="ECO:0000256" key="2">
    <source>
        <dbReference type="ARBA" id="ARBA00009045"/>
    </source>
</evidence>
<keyword evidence="5 7" id="KW-1133">Transmembrane helix</keyword>
<feature type="transmembrane region" description="Helical" evidence="7">
    <location>
        <begin position="143"/>
        <end position="162"/>
    </location>
</feature>
<dbReference type="PANTHER" id="PTHR43731">
    <property type="entry name" value="RHOMBOID PROTEASE"/>
    <property type="match status" value="1"/>
</dbReference>
<evidence type="ECO:0000256" key="6">
    <source>
        <dbReference type="ARBA" id="ARBA00023136"/>
    </source>
</evidence>
<dbReference type="GO" id="GO:0006508">
    <property type="term" value="P:proteolysis"/>
    <property type="evidence" value="ECO:0007669"/>
    <property type="project" value="UniProtKB-KW"/>
</dbReference>
<proteinExistence type="inferred from homology"/>
<dbReference type="InterPro" id="IPR050925">
    <property type="entry name" value="Rhomboid_protease_S54"/>
</dbReference>
<feature type="transmembrane region" description="Helical" evidence="7">
    <location>
        <begin position="116"/>
        <end position="137"/>
    </location>
</feature>
<accession>A0AAF0CF07</accession>
<dbReference type="SUPFAM" id="SSF144091">
    <property type="entry name" value="Rhomboid-like"/>
    <property type="match status" value="1"/>
</dbReference>
<feature type="transmembrane region" description="Helical" evidence="7">
    <location>
        <begin position="6"/>
        <end position="24"/>
    </location>
</feature>
<dbReference type="InterPro" id="IPR035952">
    <property type="entry name" value="Rhomboid-like_sf"/>
</dbReference>
<comment type="subcellular location">
    <subcellularLocation>
        <location evidence="1">Membrane</location>
        <topology evidence="1">Multi-pass membrane protein</topology>
    </subcellularLocation>
</comment>
<reference evidence="9" key="1">
    <citation type="submission" date="2023-02" db="EMBL/GenBank/DDBJ databases">
        <title>Genome sequence of Hyphococcus flavus.</title>
        <authorList>
            <person name="Rong J.-C."/>
            <person name="Zhao Q."/>
            <person name="Yi M."/>
            <person name="Wu J.-Y."/>
        </authorList>
    </citation>
    <scope>NUCLEOTIDE SEQUENCE</scope>
    <source>
        <strain evidence="9">MCCC 1K03223</strain>
    </source>
</reference>
<evidence type="ECO:0000313" key="10">
    <source>
        <dbReference type="Proteomes" id="UP001214043"/>
    </source>
</evidence>
<protein>
    <submittedName>
        <fullName evidence="9">Rhomboid family intramembrane serine protease</fullName>
    </submittedName>
</protein>
<feature type="transmembrane region" description="Helical" evidence="7">
    <location>
        <begin position="50"/>
        <end position="73"/>
    </location>
</feature>
<evidence type="ECO:0000313" key="9">
    <source>
        <dbReference type="EMBL" id="WDI30884.1"/>
    </source>
</evidence>
<dbReference type="GO" id="GO:0004252">
    <property type="term" value="F:serine-type endopeptidase activity"/>
    <property type="evidence" value="ECO:0007669"/>
    <property type="project" value="InterPro"/>
</dbReference>
<keyword evidence="3 7" id="KW-0812">Transmembrane</keyword>
<dbReference type="InterPro" id="IPR022764">
    <property type="entry name" value="Peptidase_S54_rhomboid_dom"/>
</dbReference>
<evidence type="ECO:0000259" key="8">
    <source>
        <dbReference type="Pfam" id="PF01694"/>
    </source>
</evidence>
<gene>
    <name evidence="9" type="ORF">PUV54_13060</name>
</gene>
<dbReference type="KEGG" id="hfl:PUV54_13060"/>
<evidence type="ECO:0000256" key="7">
    <source>
        <dbReference type="SAM" id="Phobius"/>
    </source>
</evidence>
<dbReference type="Proteomes" id="UP001214043">
    <property type="component" value="Chromosome"/>
</dbReference>
<keyword evidence="4" id="KW-0378">Hydrolase</keyword>